<dbReference type="Proteomes" id="UP000663865">
    <property type="component" value="Unassembled WGS sequence"/>
</dbReference>
<protein>
    <submittedName>
        <fullName evidence="2">Uncharacterized protein</fullName>
    </submittedName>
</protein>
<accession>A0A821N134</accession>
<dbReference type="Proteomes" id="UP000663838">
    <property type="component" value="Unassembled WGS sequence"/>
</dbReference>
<dbReference type="EMBL" id="CAJOBS010001955">
    <property type="protein sequence ID" value="CAF4777996.1"/>
    <property type="molecule type" value="Genomic_DNA"/>
</dbReference>
<dbReference type="AlphaFoldDB" id="A0A821N134"/>
<sequence>MQHGNISDQQSIISSRLTMSEILDDIWKEEESFMPKFDPSALLKSQDFDKKLDEVIALLPLYWFMGKN</sequence>
<dbReference type="EMBL" id="CAJNYV010002260">
    <property type="protein sequence ID" value="CAF3465168.1"/>
    <property type="molecule type" value="Genomic_DNA"/>
</dbReference>
<evidence type="ECO:0000313" key="3">
    <source>
        <dbReference type="Proteomes" id="UP000663838"/>
    </source>
</evidence>
<proteinExistence type="predicted"/>
<reference evidence="2" key="1">
    <citation type="submission" date="2021-02" db="EMBL/GenBank/DDBJ databases">
        <authorList>
            <person name="Nowell W R."/>
        </authorList>
    </citation>
    <scope>NUCLEOTIDE SEQUENCE</scope>
</reference>
<gene>
    <name evidence="1" type="ORF">KIK155_LOCUS13392</name>
    <name evidence="2" type="ORF">TOA249_LOCUS21983</name>
</gene>
<evidence type="ECO:0000313" key="1">
    <source>
        <dbReference type="EMBL" id="CAF3465168.1"/>
    </source>
</evidence>
<name>A0A821N134_9BILA</name>
<comment type="caution">
    <text evidence="2">The sequence shown here is derived from an EMBL/GenBank/DDBJ whole genome shotgun (WGS) entry which is preliminary data.</text>
</comment>
<evidence type="ECO:0000313" key="2">
    <source>
        <dbReference type="EMBL" id="CAF4777996.1"/>
    </source>
</evidence>
<organism evidence="2 3">
    <name type="scientific">Rotaria socialis</name>
    <dbReference type="NCBI Taxonomy" id="392032"/>
    <lineage>
        <taxon>Eukaryota</taxon>
        <taxon>Metazoa</taxon>
        <taxon>Spiralia</taxon>
        <taxon>Gnathifera</taxon>
        <taxon>Rotifera</taxon>
        <taxon>Eurotatoria</taxon>
        <taxon>Bdelloidea</taxon>
        <taxon>Philodinida</taxon>
        <taxon>Philodinidae</taxon>
        <taxon>Rotaria</taxon>
    </lineage>
</organism>